<dbReference type="PRINTS" id="PR00125">
    <property type="entry name" value="ATPASEDELTA"/>
</dbReference>
<gene>
    <name evidence="8" type="primary">atpH</name>
    <name evidence="9" type="ORF">SAMN05444374_1129</name>
</gene>
<dbReference type="InterPro" id="IPR000711">
    <property type="entry name" value="ATPase_OSCP/dsu"/>
</dbReference>
<dbReference type="NCBIfam" id="TIGR01145">
    <property type="entry name" value="ATP_synt_delta"/>
    <property type="match status" value="1"/>
</dbReference>
<dbReference type="GO" id="GO:0045259">
    <property type="term" value="C:proton-transporting ATP synthase complex"/>
    <property type="evidence" value="ECO:0007669"/>
    <property type="project" value="UniProtKB-KW"/>
</dbReference>
<name>A0A1I0U1J6_9NOCA</name>
<keyword evidence="2 8" id="KW-0813">Transport</keyword>
<keyword evidence="5 8" id="KW-0472">Membrane</keyword>
<keyword evidence="4 8" id="KW-0406">Ion transport</keyword>
<dbReference type="PROSITE" id="PS00389">
    <property type="entry name" value="ATPASE_DELTA"/>
    <property type="match status" value="1"/>
</dbReference>
<dbReference type="Proteomes" id="UP000182054">
    <property type="component" value="Unassembled WGS sequence"/>
</dbReference>
<dbReference type="OrthoDB" id="5242917at2"/>
<dbReference type="GeneID" id="85486758"/>
<keyword evidence="7 8" id="KW-0066">ATP synthesis</keyword>
<keyword evidence="8" id="KW-1003">Cell membrane</keyword>
<reference evidence="9 10" key="1">
    <citation type="submission" date="2016-10" db="EMBL/GenBank/DDBJ databases">
        <authorList>
            <person name="de Groot N.N."/>
        </authorList>
    </citation>
    <scope>NUCLEOTIDE SEQUENCE [LARGE SCALE GENOMIC DNA]</scope>
    <source>
        <strain evidence="9 10">DSM 44908</strain>
    </source>
</reference>
<comment type="similarity">
    <text evidence="8">Belongs to the ATPase delta chain family.</text>
</comment>
<comment type="subcellular location">
    <subcellularLocation>
        <location evidence="8">Cell membrane</location>
        <topology evidence="8">Peripheral membrane protein</topology>
    </subcellularLocation>
    <subcellularLocation>
        <location evidence="1">Membrane</location>
    </subcellularLocation>
</comment>
<evidence type="ECO:0000256" key="8">
    <source>
        <dbReference type="HAMAP-Rule" id="MF_01416"/>
    </source>
</evidence>
<evidence type="ECO:0000256" key="1">
    <source>
        <dbReference type="ARBA" id="ARBA00004370"/>
    </source>
</evidence>
<dbReference type="RefSeq" id="WP_068152136.1">
    <property type="nucleotide sequence ID" value="NZ_CP135915.1"/>
</dbReference>
<accession>A0A1I0U1J6</accession>
<evidence type="ECO:0000256" key="7">
    <source>
        <dbReference type="ARBA" id="ARBA00023310"/>
    </source>
</evidence>
<evidence type="ECO:0000256" key="4">
    <source>
        <dbReference type="ARBA" id="ARBA00023065"/>
    </source>
</evidence>
<dbReference type="Pfam" id="PF00213">
    <property type="entry name" value="OSCP"/>
    <property type="match status" value="1"/>
</dbReference>
<dbReference type="EMBL" id="FOJN01000012">
    <property type="protein sequence ID" value="SFA58001.1"/>
    <property type="molecule type" value="Genomic_DNA"/>
</dbReference>
<keyword evidence="3 8" id="KW-0375">Hydrogen ion transport</keyword>
<evidence type="ECO:0000256" key="2">
    <source>
        <dbReference type="ARBA" id="ARBA00022448"/>
    </source>
</evidence>
<dbReference type="GO" id="GO:0005886">
    <property type="term" value="C:plasma membrane"/>
    <property type="evidence" value="ECO:0007669"/>
    <property type="project" value="UniProtKB-SubCell"/>
</dbReference>
<dbReference type="HAMAP" id="MF_01416">
    <property type="entry name" value="ATP_synth_delta_bact"/>
    <property type="match status" value="1"/>
</dbReference>
<dbReference type="PANTHER" id="PTHR11910">
    <property type="entry name" value="ATP SYNTHASE DELTA CHAIN"/>
    <property type="match status" value="1"/>
</dbReference>
<protein>
    <recommendedName>
        <fullName evidence="8">ATP synthase subunit delta</fullName>
    </recommendedName>
    <alternativeName>
        <fullName evidence="8">ATP synthase F(1) sector subunit delta</fullName>
    </alternativeName>
    <alternativeName>
        <fullName evidence="8">F-type ATPase subunit delta</fullName>
        <shortName evidence="8">F-ATPase subunit delta</shortName>
    </alternativeName>
</protein>
<comment type="function">
    <text evidence="8">F(1)F(0) ATP synthase produces ATP from ADP in the presence of a proton or sodium gradient. F-type ATPases consist of two structural domains, F(1) containing the extramembraneous catalytic core and F(0) containing the membrane proton channel, linked together by a central stalk and a peripheral stalk. During catalysis, ATP synthesis in the catalytic domain of F(1) is coupled via a rotary mechanism of the central stalk subunits to proton translocation.</text>
</comment>
<dbReference type="InterPro" id="IPR020781">
    <property type="entry name" value="ATPase_OSCP/d_CS"/>
</dbReference>
<sequence length="272" mass="28583">MYAASREALAEARTALTGALDAASDSTSAAAGAGSDLFAVVRVLDAQRPLRSALADASASADSRRQLAERLFDGKVGSEAVETVKAAVAQNWSSARDLTDSLVLLGREALLRAAEDQDQLGTVEDELFRLGRIIAGDSALEQALSDRTKPAEASGQLLKTLLYGKVTAITEALAVQAVGRLTEAPAEVFGELSALAATRRNKEVAYVRSSTELSTDQVDRLTSTLEGIYGKSVTVHVEVDRDLLSGLVVRVGDEVIDGSGAGRLAQLRKSLK</sequence>
<dbReference type="GO" id="GO:0046933">
    <property type="term" value="F:proton-transporting ATP synthase activity, rotational mechanism"/>
    <property type="evidence" value="ECO:0007669"/>
    <property type="project" value="UniProtKB-UniRule"/>
</dbReference>
<proteinExistence type="inferred from homology"/>
<evidence type="ECO:0000313" key="9">
    <source>
        <dbReference type="EMBL" id="SFA58001.1"/>
    </source>
</evidence>
<evidence type="ECO:0000256" key="3">
    <source>
        <dbReference type="ARBA" id="ARBA00022781"/>
    </source>
</evidence>
<organism evidence="9 10">
    <name type="scientific">Rhodococcoides kroppenstedtii</name>
    <dbReference type="NCBI Taxonomy" id="293050"/>
    <lineage>
        <taxon>Bacteria</taxon>
        <taxon>Bacillati</taxon>
        <taxon>Actinomycetota</taxon>
        <taxon>Actinomycetes</taxon>
        <taxon>Mycobacteriales</taxon>
        <taxon>Nocardiaceae</taxon>
        <taxon>Rhodococcoides</taxon>
    </lineage>
</organism>
<keyword evidence="6 8" id="KW-0139">CF(1)</keyword>
<evidence type="ECO:0000313" key="10">
    <source>
        <dbReference type="Proteomes" id="UP000182054"/>
    </source>
</evidence>
<dbReference type="NCBIfam" id="NF009967">
    <property type="entry name" value="PRK13430.1"/>
    <property type="match status" value="1"/>
</dbReference>
<dbReference type="AlphaFoldDB" id="A0A1I0U1J6"/>
<evidence type="ECO:0000256" key="5">
    <source>
        <dbReference type="ARBA" id="ARBA00023136"/>
    </source>
</evidence>
<evidence type="ECO:0000256" key="6">
    <source>
        <dbReference type="ARBA" id="ARBA00023196"/>
    </source>
</evidence>
<comment type="function">
    <text evidence="8">This protein is part of the stalk that links CF(0) to CF(1). It either transmits conformational changes from CF(0) to CF(1) or is implicated in proton conduction.</text>
</comment>